<dbReference type="AlphaFoldDB" id="A0A5N4EKM2"/>
<sequence length="110" mass="12540">MQDYTLHAHAKLSSQEDPAVCLPAARAHRARASGIRFSVNLQQLHGDGRQFPLLSLRPFILAKDSQHFEKFPGDHWVYQVLLIFSGFLLPVIEWKLNSCSVFTFENDIFG</sequence>
<dbReference type="InterPro" id="IPR032375">
    <property type="entry name" value="CCM2_C"/>
</dbReference>
<accession>A0A5N4EKM2</accession>
<evidence type="ECO:0000259" key="1">
    <source>
        <dbReference type="Pfam" id="PF16545"/>
    </source>
</evidence>
<evidence type="ECO:0000313" key="3">
    <source>
        <dbReference type="EMBL" id="KAB1284002.1"/>
    </source>
</evidence>
<dbReference type="EMBL" id="JWIN03000001">
    <property type="protein sequence ID" value="KAB1284001.1"/>
    <property type="molecule type" value="Genomic_DNA"/>
</dbReference>
<dbReference type="Gene3D" id="1.20.1160.20">
    <property type="match status" value="1"/>
</dbReference>
<name>A0A5N4EKM2_CAMDR</name>
<comment type="caution">
    <text evidence="3">The sequence shown here is derived from an EMBL/GenBank/DDBJ whole genome shotgun (WGS) entry which is preliminary data.</text>
</comment>
<dbReference type="EMBL" id="JWIN03000001">
    <property type="protein sequence ID" value="KAB1284002.1"/>
    <property type="molecule type" value="Genomic_DNA"/>
</dbReference>
<reference evidence="3" key="1">
    <citation type="submission" date="2014-12" db="EMBL/GenBank/DDBJ databases">
        <authorList>
            <person name="Fitak R."/>
            <person name="Mohandesan E."/>
            <person name="Burger P.A."/>
            <person name="Jukka C."/>
        </authorList>
    </citation>
    <scope>NUCLEOTIDE SEQUENCE</scope>
    <source>
        <strain evidence="3">Drom800</strain>
        <tissue evidence="3">Blood</tissue>
    </source>
</reference>
<proteinExistence type="predicted"/>
<dbReference type="Pfam" id="PF16545">
    <property type="entry name" value="CCM2_C"/>
    <property type="match status" value="1"/>
</dbReference>
<keyword evidence="4" id="KW-1185">Reference proteome</keyword>
<dbReference type="Proteomes" id="UP000299084">
    <property type="component" value="Unassembled WGS sequence"/>
</dbReference>
<protein>
    <submittedName>
        <fullName evidence="3">Cerebral cavernous malformations protein 2-like protein</fullName>
    </submittedName>
</protein>
<organism evidence="3 4">
    <name type="scientific">Camelus dromedarius</name>
    <name type="common">Dromedary</name>
    <name type="synonym">Arabian camel</name>
    <dbReference type="NCBI Taxonomy" id="9838"/>
    <lineage>
        <taxon>Eukaryota</taxon>
        <taxon>Metazoa</taxon>
        <taxon>Chordata</taxon>
        <taxon>Craniata</taxon>
        <taxon>Vertebrata</taxon>
        <taxon>Euteleostomi</taxon>
        <taxon>Mammalia</taxon>
        <taxon>Eutheria</taxon>
        <taxon>Laurasiatheria</taxon>
        <taxon>Artiodactyla</taxon>
        <taxon>Tylopoda</taxon>
        <taxon>Camelidae</taxon>
        <taxon>Camelus</taxon>
    </lineage>
</organism>
<evidence type="ECO:0000313" key="4">
    <source>
        <dbReference type="Proteomes" id="UP000299084"/>
    </source>
</evidence>
<evidence type="ECO:0000313" key="2">
    <source>
        <dbReference type="EMBL" id="KAB1284001.1"/>
    </source>
</evidence>
<gene>
    <name evidence="2" type="ORF">Cadr_000000003</name>
    <name evidence="3" type="ORF">Cadr_000000004</name>
</gene>
<reference evidence="3 4" key="2">
    <citation type="journal article" date="2019" name="Mol. Ecol. Resour.">
        <title>Improving Illumina assemblies with Hi-C and long reads: an example with the North African dromedary.</title>
        <authorList>
            <person name="Elbers J.P."/>
            <person name="Rogers M.F."/>
            <person name="Perelman P.L."/>
            <person name="Proskuryakova A.A."/>
            <person name="Serdyukova N.A."/>
            <person name="Johnson W.E."/>
            <person name="Horin P."/>
            <person name="Corander J."/>
            <person name="Murphy D."/>
            <person name="Burger P.A."/>
        </authorList>
    </citation>
    <scope>NUCLEOTIDE SEQUENCE [LARGE SCALE GENOMIC DNA]</scope>
    <source>
        <strain evidence="3">Drom800</strain>
        <tissue evidence="3">Blood</tissue>
    </source>
</reference>
<feature type="domain" description="Cerebral cavernous malformations 2 harmonin-homology" evidence="1">
    <location>
        <begin position="1"/>
        <end position="71"/>
    </location>
</feature>